<evidence type="ECO:0000259" key="1">
    <source>
        <dbReference type="PROSITE" id="PS51186"/>
    </source>
</evidence>
<dbReference type="Proteomes" id="UP000070444">
    <property type="component" value="Unassembled WGS sequence"/>
</dbReference>
<dbReference type="PANTHER" id="PTHR43617">
    <property type="entry name" value="L-AMINO ACID N-ACETYLTRANSFERASE"/>
    <property type="match status" value="1"/>
</dbReference>
<proteinExistence type="predicted"/>
<evidence type="ECO:0000313" key="3">
    <source>
        <dbReference type="Proteomes" id="UP000070444"/>
    </source>
</evidence>
<dbReference type="Pfam" id="PF00583">
    <property type="entry name" value="Acetyltransf_1"/>
    <property type="match status" value="1"/>
</dbReference>
<organism evidence="2 3">
    <name type="scientific">Conidiobolus coronatus (strain ATCC 28846 / CBS 209.66 / NRRL 28638)</name>
    <name type="common">Delacroixia coronata</name>
    <dbReference type="NCBI Taxonomy" id="796925"/>
    <lineage>
        <taxon>Eukaryota</taxon>
        <taxon>Fungi</taxon>
        <taxon>Fungi incertae sedis</taxon>
        <taxon>Zoopagomycota</taxon>
        <taxon>Entomophthoromycotina</taxon>
        <taxon>Entomophthoromycetes</taxon>
        <taxon>Entomophthorales</taxon>
        <taxon>Ancylistaceae</taxon>
        <taxon>Conidiobolus</taxon>
    </lineage>
</organism>
<name>A0A137P1D5_CONC2</name>
<keyword evidence="3" id="KW-1185">Reference proteome</keyword>
<dbReference type="SUPFAM" id="SSF55729">
    <property type="entry name" value="Acyl-CoA N-acyltransferases (Nat)"/>
    <property type="match status" value="1"/>
</dbReference>
<reference evidence="2 3" key="1">
    <citation type="journal article" date="2015" name="Genome Biol. Evol.">
        <title>Phylogenomic analyses indicate that early fungi evolved digesting cell walls of algal ancestors of land plants.</title>
        <authorList>
            <person name="Chang Y."/>
            <person name="Wang S."/>
            <person name="Sekimoto S."/>
            <person name="Aerts A.L."/>
            <person name="Choi C."/>
            <person name="Clum A."/>
            <person name="LaButti K.M."/>
            <person name="Lindquist E.A."/>
            <person name="Yee Ngan C."/>
            <person name="Ohm R.A."/>
            <person name="Salamov A.A."/>
            <person name="Grigoriev I.V."/>
            <person name="Spatafora J.W."/>
            <person name="Berbee M.L."/>
        </authorList>
    </citation>
    <scope>NUCLEOTIDE SEQUENCE [LARGE SCALE GENOMIC DNA]</scope>
    <source>
        <strain evidence="2 3">NRRL 28638</strain>
    </source>
</reference>
<dbReference type="CDD" id="cd04301">
    <property type="entry name" value="NAT_SF"/>
    <property type="match status" value="1"/>
</dbReference>
<dbReference type="GO" id="GO:0016747">
    <property type="term" value="F:acyltransferase activity, transferring groups other than amino-acyl groups"/>
    <property type="evidence" value="ECO:0007669"/>
    <property type="project" value="InterPro"/>
</dbReference>
<dbReference type="PROSITE" id="PS51186">
    <property type="entry name" value="GNAT"/>
    <property type="match status" value="1"/>
</dbReference>
<keyword evidence="2" id="KW-0012">Acyltransferase</keyword>
<dbReference type="Gene3D" id="3.40.630.30">
    <property type="match status" value="1"/>
</dbReference>
<keyword evidence="2" id="KW-0808">Transferase</keyword>
<dbReference type="InterPro" id="IPR016181">
    <property type="entry name" value="Acyl_CoA_acyltransferase"/>
</dbReference>
<accession>A0A137P1D5</accession>
<sequence length="170" mass="19558">MVEIKQERQEDRKEVYTVNKLAFNQEDEALLTDKLRKSHTFVPELSLVAWDNNAVIGYILFTKVFFEKAPQHKSLALAPLSVHPQHQRKGVGSLLMNEGINRARKLGYQSIIVLGHKDYYRRFGFQDASNWNIESPFGSNSQEFFKVIELVKGNLDTVCGQPIYAKEFLP</sequence>
<dbReference type="OMA" id="EAFWDVY"/>
<feature type="domain" description="N-acetyltransferase" evidence="1">
    <location>
        <begin position="2"/>
        <end position="151"/>
    </location>
</feature>
<dbReference type="PANTHER" id="PTHR43617:SF2">
    <property type="entry name" value="UPF0039 PROTEIN SLL0451"/>
    <property type="match status" value="1"/>
</dbReference>
<protein>
    <submittedName>
        <fullName evidence="2">Acyl-CoA N-acyltransferase</fullName>
    </submittedName>
</protein>
<dbReference type="OrthoDB" id="202470at2759"/>
<dbReference type="EMBL" id="KQ964565">
    <property type="protein sequence ID" value="KXN68681.1"/>
    <property type="molecule type" value="Genomic_DNA"/>
</dbReference>
<gene>
    <name evidence="2" type="ORF">CONCODRAFT_18852</name>
</gene>
<dbReference type="InterPro" id="IPR050276">
    <property type="entry name" value="MshD_Acetyltransferase"/>
</dbReference>
<dbReference type="AlphaFoldDB" id="A0A137P1D5"/>
<evidence type="ECO:0000313" key="2">
    <source>
        <dbReference type="EMBL" id="KXN68681.1"/>
    </source>
</evidence>
<dbReference type="InterPro" id="IPR000182">
    <property type="entry name" value="GNAT_dom"/>
</dbReference>